<dbReference type="EMBL" id="GBXM01057804">
    <property type="protein sequence ID" value="JAH50773.1"/>
    <property type="molecule type" value="Transcribed_RNA"/>
</dbReference>
<reference evidence="1" key="1">
    <citation type="submission" date="2014-11" db="EMBL/GenBank/DDBJ databases">
        <authorList>
            <person name="Amaro Gonzalez C."/>
        </authorList>
    </citation>
    <scope>NUCLEOTIDE SEQUENCE</scope>
</reference>
<sequence>MQKLLCLKMYPVHFSCQTSGKWTHFSGLLQHPW</sequence>
<reference evidence="1" key="2">
    <citation type="journal article" date="2015" name="Fish Shellfish Immunol.">
        <title>Early steps in the European eel (Anguilla anguilla)-Vibrio vulnificus interaction in the gills: Role of the RtxA13 toxin.</title>
        <authorList>
            <person name="Callol A."/>
            <person name="Pajuelo D."/>
            <person name="Ebbesson L."/>
            <person name="Teles M."/>
            <person name="MacKenzie S."/>
            <person name="Amaro C."/>
        </authorList>
    </citation>
    <scope>NUCLEOTIDE SEQUENCE</scope>
</reference>
<proteinExistence type="predicted"/>
<organism evidence="1">
    <name type="scientific">Anguilla anguilla</name>
    <name type="common">European freshwater eel</name>
    <name type="synonym">Muraena anguilla</name>
    <dbReference type="NCBI Taxonomy" id="7936"/>
    <lineage>
        <taxon>Eukaryota</taxon>
        <taxon>Metazoa</taxon>
        <taxon>Chordata</taxon>
        <taxon>Craniata</taxon>
        <taxon>Vertebrata</taxon>
        <taxon>Euteleostomi</taxon>
        <taxon>Actinopterygii</taxon>
        <taxon>Neopterygii</taxon>
        <taxon>Teleostei</taxon>
        <taxon>Anguilliformes</taxon>
        <taxon>Anguillidae</taxon>
        <taxon>Anguilla</taxon>
    </lineage>
</organism>
<name>A0A0E9TDI1_ANGAN</name>
<accession>A0A0E9TDI1</accession>
<dbReference type="AlphaFoldDB" id="A0A0E9TDI1"/>
<protein>
    <submittedName>
        <fullName evidence="1">Uncharacterized protein</fullName>
    </submittedName>
</protein>
<evidence type="ECO:0000313" key="1">
    <source>
        <dbReference type="EMBL" id="JAH50773.1"/>
    </source>
</evidence>